<keyword evidence="2" id="KW-0732">Signal</keyword>
<feature type="compositionally biased region" description="Basic and acidic residues" evidence="1">
    <location>
        <begin position="157"/>
        <end position="187"/>
    </location>
</feature>
<feature type="region of interest" description="Disordered" evidence="1">
    <location>
        <begin position="134"/>
        <end position="414"/>
    </location>
</feature>
<dbReference type="AlphaFoldDB" id="A0AAD9RGX2"/>
<feature type="region of interest" description="Disordered" evidence="1">
    <location>
        <begin position="574"/>
        <end position="680"/>
    </location>
</feature>
<name>A0AAD9RGX2_9HYME</name>
<proteinExistence type="predicted"/>
<evidence type="ECO:0000313" key="4">
    <source>
        <dbReference type="Proteomes" id="UP001258017"/>
    </source>
</evidence>
<feature type="compositionally biased region" description="Basic and acidic residues" evidence="1">
    <location>
        <begin position="390"/>
        <end position="401"/>
    </location>
</feature>
<feature type="compositionally biased region" description="Basic and acidic residues" evidence="1">
    <location>
        <begin position="433"/>
        <end position="458"/>
    </location>
</feature>
<gene>
    <name evidence="3" type="ORF">KPH14_010775</name>
</gene>
<comment type="caution">
    <text evidence="3">The sequence shown here is derived from an EMBL/GenBank/DDBJ whole genome shotgun (WGS) entry which is preliminary data.</text>
</comment>
<feature type="compositionally biased region" description="Basic and acidic residues" evidence="1">
    <location>
        <begin position="272"/>
        <end position="295"/>
    </location>
</feature>
<feature type="region of interest" description="Disordered" evidence="1">
    <location>
        <begin position="696"/>
        <end position="728"/>
    </location>
</feature>
<feature type="compositionally biased region" description="Basic and acidic residues" evidence="1">
    <location>
        <begin position="476"/>
        <end position="490"/>
    </location>
</feature>
<keyword evidence="4" id="KW-1185">Reference proteome</keyword>
<feature type="compositionally biased region" description="Polar residues" evidence="1">
    <location>
        <begin position="709"/>
        <end position="718"/>
    </location>
</feature>
<feature type="signal peptide" evidence="2">
    <location>
        <begin position="1"/>
        <end position="20"/>
    </location>
</feature>
<sequence length="771" mass="87556">MLKGFRLICVLLSLLSIVLQTPLSKLSVCSLNVSNIRNAPGFRQPLREEQTGMPILFNQTLDYIIPRRRLLGDSNPETNHSSTIENSTKLDGSVHSNTFIDLNKDNNTFTIKTTWAIEPFTTLSTISIDIESFSSTPEPEEDVTHVRRKRNALMDQNRSKYEEEKERKEKIDKKRSSVAEKNEKISSIEEEDEISNAQNSEDGELDDYNALNEKSSEDAEEPNENEENLEEEDEEASQEETASREKDAKMKRESSDYEYAEDQENSSDNADDEKKTASDVRVKRDEAESAKRANENVDLEDNSLNDAGNLETGLKEDESSGKLVAAENQDSKIAAIENRDTKNEEMDAKRDALKNKTDSTDSSKECALSTNDGKSEVKAGVSSETDNDVIDAKSKDEERGTRTASSDNDDYEKRVEEQIKRKIDSIKEEIKREIERKQRDREIERNNAKFDELQSRDADQEEEENLEAGQSLEEGLPSKRSSENSKDATAGKRRRRSNENELTRRKLEEIEGVENLKDEDYRLASLTHQSIQKRFAPVYNEVSKELEEKNKIVSNKAPVKKREKVRQIFIVKDDGKQRRKKRGEVREARGAKGVREAKEAKEARKAREVKGAREARAVKGAREARDAKGARKAKEATEVRIARGAKSVREAKKAKEARETREARGHGKRRRTAAKQGQILVPEQARVKIEEELPRDLTLDPRLRRSLPFNNGKQSQTDPLALPAKDSNRRLVTDYNEAFGGLQSLRDNPNGALARFKRIKRVLNASSSRNS</sequence>
<evidence type="ECO:0000256" key="2">
    <source>
        <dbReference type="SAM" id="SignalP"/>
    </source>
</evidence>
<reference evidence="3" key="1">
    <citation type="submission" date="2021-08" db="EMBL/GenBank/DDBJ databases">
        <authorList>
            <person name="Misof B."/>
            <person name="Oliver O."/>
            <person name="Podsiadlowski L."/>
            <person name="Donath A."/>
            <person name="Peters R."/>
            <person name="Mayer C."/>
            <person name="Rust J."/>
            <person name="Gunkel S."/>
            <person name="Lesny P."/>
            <person name="Martin S."/>
            <person name="Oeyen J.P."/>
            <person name="Petersen M."/>
            <person name="Panagiotis P."/>
            <person name="Wilbrandt J."/>
            <person name="Tanja T."/>
        </authorList>
    </citation>
    <scope>NUCLEOTIDE SEQUENCE</scope>
    <source>
        <strain evidence="3">GBR_01_08_01A</strain>
        <tissue evidence="3">Thorax + abdomen</tissue>
    </source>
</reference>
<dbReference type="Proteomes" id="UP001258017">
    <property type="component" value="Unassembled WGS sequence"/>
</dbReference>
<feature type="compositionally biased region" description="Basic and acidic residues" evidence="1">
    <location>
        <begin position="584"/>
        <end position="665"/>
    </location>
</feature>
<protein>
    <submittedName>
        <fullName evidence="3">Uncharacterized protein</fullName>
    </submittedName>
</protein>
<feature type="compositionally biased region" description="Acidic residues" evidence="1">
    <location>
        <begin position="256"/>
        <end position="271"/>
    </location>
</feature>
<feature type="compositionally biased region" description="Basic and acidic residues" evidence="1">
    <location>
        <begin position="497"/>
        <end position="509"/>
    </location>
</feature>
<evidence type="ECO:0000313" key="3">
    <source>
        <dbReference type="EMBL" id="KAK2579459.1"/>
    </source>
</evidence>
<accession>A0AAD9RGX2</accession>
<reference evidence="3" key="2">
    <citation type="journal article" date="2023" name="Commun. Biol.">
        <title>Intrasexual cuticular hydrocarbon dimorphism in a wasp sheds light on hydrocarbon biosynthesis genes in Hymenoptera.</title>
        <authorList>
            <person name="Moris V.C."/>
            <person name="Podsiadlowski L."/>
            <person name="Martin S."/>
            <person name="Oeyen J.P."/>
            <person name="Donath A."/>
            <person name="Petersen M."/>
            <person name="Wilbrandt J."/>
            <person name="Misof B."/>
            <person name="Liedtke D."/>
            <person name="Thamm M."/>
            <person name="Scheiner R."/>
            <person name="Schmitt T."/>
            <person name="Niehuis O."/>
        </authorList>
    </citation>
    <scope>NUCLEOTIDE SEQUENCE</scope>
    <source>
        <strain evidence="3">GBR_01_08_01A</strain>
    </source>
</reference>
<feature type="compositionally biased region" description="Acidic residues" evidence="1">
    <location>
        <begin position="218"/>
        <end position="238"/>
    </location>
</feature>
<feature type="compositionally biased region" description="Basic and acidic residues" evidence="1">
    <location>
        <begin position="337"/>
        <end position="364"/>
    </location>
</feature>
<feature type="chain" id="PRO_5042088001" evidence="2">
    <location>
        <begin position="21"/>
        <end position="771"/>
    </location>
</feature>
<feature type="compositionally biased region" description="Basic and acidic residues" evidence="1">
    <location>
        <begin position="241"/>
        <end position="255"/>
    </location>
</feature>
<feature type="region of interest" description="Disordered" evidence="1">
    <location>
        <begin position="433"/>
        <end position="509"/>
    </location>
</feature>
<dbReference type="EMBL" id="JAIFRP010000084">
    <property type="protein sequence ID" value="KAK2579459.1"/>
    <property type="molecule type" value="Genomic_DNA"/>
</dbReference>
<evidence type="ECO:0000256" key="1">
    <source>
        <dbReference type="SAM" id="MobiDB-lite"/>
    </source>
</evidence>
<organism evidence="3 4">
    <name type="scientific">Odynerus spinipes</name>
    <dbReference type="NCBI Taxonomy" id="1348599"/>
    <lineage>
        <taxon>Eukaryota</taxon>
        <taxon>Metazoa</taxon>
        <taxon>Ecdysozoa</taxon>
        <taxon>Arthropoda</taxon>
        <taxon>Hexapoda</taxon>
        <taxon>Insecta</taxon>
        <taxon>Pterygota</taxon>
        <taxon>Neoptera</taxon>
        <taxon>Endopterygota</taxon>
        <taxon>Hymenoptera</taxon>
        <taxon>Apocrita</taxon>
        <taxon>Aculeata</taxon>
        <taxon>Vespoidea</taxon>
        <taxon>Vespidae</taxon>
        <taxon>Eumeninae</taxon>
        <taxon>Odynerus</taxon>
    </lineage>
</organism>